<dbReference type="Proteomes" id="UP000000305">
    <property type="component" value="Unassembled WGS sequence"/>
</dbReference>
<evidence type="ECO:0000313" key="1">
    <source>
        <dbReference type="EMBL" id="EFX82759.1"/>
    </source>
</evidence>
<reference evidence="1 2" key="1">
    <citation type="journal article" date="2011" name="Science">
        <title>The ecoresponsive genome of Daphnia pulex.</title>
        <authorList>
            <person name="Colbourne J.K."/>
            <person name="Pfrender M.E."/>
            <person name="Gilbert D."/>
            <person name="Thomas W.K."/>
            <person name="Tucker A."/>
            <person name="Oakley T.H."/>
            <person name="Tokishita S."/>
            <person name="Aerts A."/>
            <person name="Arnold G.J."/>
            <person name="Basu M.K."/>
            <person name="Bauer D.J."/>
            <person name="Caceres C.E."/>
            <person name="Carmel L."/>
            <person name="Casola C."/>
            <person name="Choi J.H."/>
            <person name="Detter J.C."/>
            <person name="Dong Q."/>
            <person name="Dusheyko S."/>
            <person name="Eads B.D."/>
            <person name="Frohlich T."/>
            <person name="Geiler-Samerotte K.A."/>
            <person name="Gerlach D."/>
            <person name="Hatcher P."/>
            <person name="Jogdeo S."/>
            <person name="Krijgsveld J."/>
            <person name="Kriventseva E.V."/>
            <person name="Kultz D."/>
            <person name="Laforsch C."/>
            <person name="Lindquist E."/>
            <person name="Lopez J."/>
            <person name="Manak J.R."/>
            <person name="Muller J."/>
            <person name="Pangilinan J."/>
            <person name="Patwardhan R.P."/>
            <person name="Pitluck S."/>
            <person name="Pritham E.J."/>
            <person name="Rechtsteiner A."/>
            <person name="Rho M."/>
            <person name="Rogozin I.B."/>
            <person name="Sakarya O."/>
            <person name="Salamov A."/>
            <person name="Schaack S."/>
            <person name="Shapiro H."/>
            <person name="Shiga Y."/>
            <person name="Skalitzky C."/>
            <person name="Smith Z."/>
            <person name="Souvorov A."/>
            <person name="Sung W."/>
            <person name="Tang Z."/>
            <person name="Tsuchiya D."/>
            <person name="Tu H."/>
            <person name="Vos H."/>
            <person name="Wang M."/>
            <person name="Wolf Y.I."/>
            <person name="Yamagata H."/>
            <person name="Yamada T."/>
            <person name="Ye Y."/>
            <person name="Shaw J.R."/>
            <person name="Andrews J."/>
            <person name="Crease T.J."/>
            <person name="Tang H."/>
            <person name="Lucas S.M."/>
            <person name="Robertson H.M."/>
            <person name="Bork P."/>
            <person name="Koonin E.V."/>
            <person name="Zdobnov E.M."/>
            <person name="Grigoriev I.V."/>
            <person name="Lynch M."/>
            <person name="Boore J.L."/>
        </authorList>
    </citation>
    <scope>NUCLEOTIDE SEQUENCE [LARGE SCALE GENOMIC DNA]</scope>
</reference>
<evidence type="ECO:0000313" key="2">
    <source>
        <dbReference type="Proteomes" id="UP000000305"/>
    </source>
</evidence>
<proteinExistence type="predicted"/>
<dbReference type="InParanoid" id="E9GD41"/>
<accession>E9GD41</accession>
<gene>
    <name evidence="1" type="ORF">DAPPUDRAFT_316497</name>
</gene>
<name>E9GD41_DAPPU</name>
<dbReference type="EMBL" id="GL732539">
    <property type="protein sequence ID" value="EFX82759.1"/>
    <property type="molecule type" value="Genomic_DNA"/>
</dbReference>
<dbReference type="KEGG" id="dpx:DAPPUDRAFT_316497"/>
<dbReference type="AlphaFoldDB" id="E9GD41"/>
<sequence length="132" mass="14919">MDDNNIVEFLFSPLSLCATKMYRYANVSLLKKLAARKKLMVEKKILLLCTAIFVNACCQELYNLTQLAATIPLTNQPKAINVIRILDEESCFEAFHTAVEVEDDIDEPFDANLFIDGINIKNSNRGTEELSK</sequence>
<organism evidence="1 2">
    <name type="scientific">Daphnia pulex</name>
    <name type="common">Water flea</name>
    <dbReference type="NCBI Taxonomy" id="6669"/>
    <lineage>
        <taxon>Eukaryota</taxon>
        <taxon>Metazoa</taxon>
        <taxon>Ecdysozoa</taxon>
        <taxon>Arthropoda</taxon>
        <taxon>Crustacea</taxon>
        <taxon>Branchiopoda</taxon>
        <taxon>Diplostraca</taxon>
        <taxon>Cladocera</taxon>
        <taxon>Anomopoda</taxon>
        <taxon>Daphniidae</taxon>
        <taxon>Daphnia</taxon>
    </lineage>
</organism>
<keyword evidence="2" id="KW-1185">Reference proteome</keyword>
<protein>
    <submittedName>
        <fullName evidence="1">Uncharacterized protein</fullName>
    </submittedName>
</protein>
<dbReference type="HOGENOM" id="CLU_1919148_0_0_1"/>